<reference evidence="7 9" key="3">
    <citation type="submission" date="2016-10" db="EMBL/GenBank/DDBJ databases">
        <authorList>
            <person name="Varghese N."/>
            <person name="Submissions S."/>
        </authorList>
    </citation>
    <scope>NUCLEOTIDE SEQUENCE [LARGE SCALE GENOMIC DNA]</scope>
    <source>
        <strain evidence="7 9">ATCC 33218</strain>
    </source>
</reference>
<name>A0A098GFX8_LEGMI</name>
<dbReference type="GO" id="GO:0048040">
    <property type="term" value="F:UDP-glucuronate decarboxylase activity"/>
    <property type="evidence" value="ECO:0007669"/>
    <property type="project" value="TreeGrafter"/>
</dbReference>
<dbReference type="Gene3D" id="3.40.50.720">
    <property type="entry name" value="NAD(P)-binding Rossmann-like Domain"/>
    <property type="match status" value="1"/>
</dbReference>
<dbReference type="STRING" id="451.B6N58_10125"/>
<reference evidence="8" key="1">
    <citation type="submission" date="2014-09" db="EMBL/GenBank/DDBJ databases">
        <authorList>
            <person name="Gomez-Valero L."/>
        </authorList>
    </citation>
    <scope>NUCLEOTIDE SEQUENCE [LARGE SCALE GENOMIC DNA]</scope>
    <source>
        <strain evidence="8">ATCC33218</strain>
    </source>
</reference>
<evidence type="ECO:0000313" key="9">
    <source>
        <dbReference type="Proteomes" id="UP000182998"/>
    </source>
</evidence>
<gene>
    <name evidence="6" type="ORF">LMI_1076</name>
    <name evidence="7" type="ORF">SAMN02982997_02655</name>
</gene>
<dbReference type="EMBL" id="FMVN01000015">
    <property type="protein sequence ID" value="SCY72340.1"/>
    <property type="molecule type" value="Genomic_DNA"/>
</dbReference>
<dbReference type="InterPro" id="IPR044516">
    <property type="entry name" value="UXS-like"/>
</dbReference>
<dbReference type="HOGENOM" id="CLU_007383_4_0_6"/>
<dbReference type="Proteomes" id="UP000032414">
    <property type="component" value="Chromosome I"/>
</dbReference>
<dbReference type="InterPro" id="IPR001509">
    <property type="entry name" value="Epimerase_deHydtase"/>
</dbReference>
<dbReference type="PANTHER" id="PTHR43078:SF6">
    <property type="entry name" value="UDP-GLUCURONIC ACID DECARBOXYLASE 1"/>
    <property type="match status" value="1"/>
</dbReference>
<evidence type="ECO:0000256" key="3">
    <source>
        <dbReference type="ARBA" id="ARBA00023027"/>
    </source>
</evidence>
<comment type="cofactor">
    <cofactor evidence="1">
        <name>NAD(+)</name>
        <dbReference type="ChEBI" id="CHEBI:57540"/>
    </cofactor>
</comment>
<keyword evidence="9" id="KW-1185">Reference proteome</keyword>
<dbReference type="PATRIC" id="fig|451.8.peg.179"/>
<organism evidence="6 8">
    <name type="scientific">Legionella micdadei</name>
    <name type="common">Tatlockia micdadei</name>
    <dbReference type="NCBI Taxonomy" id="451"/>
    <lineage>
        <taxon>Bacteria</taxon>
        <taxon>Pseudomonadati</taxon>
        <taxon>Pseudomonadota</taxon>
        <taxon>Gammaproteobacteria</taxon>
        <taxon>Legionellales</taxon>
        <taxon>Legionellaceae</taxon>
        <taxon>Legionella</taxon>
    </lineage>
</organism>
<dbReference type="GO" id="GO:0042732">
    <property type="term" value="P:D-xylose metabolic process"/>
    <property type="evidence" value="ECO:0007669"/>
    <property type="project" value="InterPro"/>
</dbReference>
<evidence type="ECO:0000313" key="7">
    <source>
        <dbReference type="EMBL" id="SCY72340.1"/>
    </source>
</evidence>
<keyword evidence="3" id="KW-0520">NAD</keyword>
<dbReference type="GO" id="GO:0070403">
    <property type="term" value="F:NAD+ binding"/>
    <property type="evidence" value="ECO:0007669"/>
    <property type="project" value="InterPro"/>
</dbReference>
<dbReference type="GO" id="GO:0005737">
    <property type="term" value="C:cytoplasm"/>
    <property type="evidence" value="ECO:0007669"/>
    <property type="project" value="TreeGrafter"/>
</dbReference>
<dbReference type="Pfam" id="PF01370">
    <property type="entry name" value="Epimerase"/>
    <property type="match status" value="1"/>
</dbReference>
<reference evidence="6" key="2">
    <citation type="submission" date="2014-09" db="EMBL/GenBank/DDBJ databases">
        <authorList>
            <person name="GOMEZ-VALERO Laura"/>
        </authorList>
    </citation>
    <scope>NUCLEOTIDE SEQUENCE</scope>
    <source>
        <strain evidence="6">ATCC33218</strain>
    </source>
</reference>
<evidence type="ECO:0000313" key="6">
    <source>
        <dbReference type="EMBL" id="CEG60391.1"/>
    </source>
</evidence>
<dbReference type="InterPro" id="IPR036291">
    <property type="entry name" value="NAD(P)-bd_dom_sf"/>
</dbReference>
<evidence type="ECO:0000256" key="2">
    <source>
        <dbReference type="ARBA" id="ARBA00022793"/>
    </source>
</evidence>
<dbReference type="AlphaFoldDB" id="A0A098GFX8"/>
<dbReference type="KEGG" id="tmc:LMI_1076"/>
<dbReference type="PANTHER" id="PTHR43078">
    <property type="entry name" value="UDP-GLUCURONIC ACID DECARBOXYLASE-RELATED"/>
    <property type="match status" value="1"/>
</dbReference>
<proteinExistence type="predicted"/>
<feature type="domain" description="NAD-dependent epimerase/dehydratase" evidence="5">
    <location>
        <begin position="3"/>
        <end position="245"/>
    </location>
</feature>
<evidence type="ECO:0000256" key="1">
    <source>
        <dbReference type="ARBA" id="ARBA00001911"/>
    </source>
</evidence>
<dbReference type="SUPFAM" id="SSF51735">
    <property type="entry name" value="NAD(P)-binding Rossmann-fold domains"/>
    <property type="match status" value="1"/>
</dbReference>
<evidence type="ECO:0000259" key="5">
    <source>
        <dbReference type="Pfam" id="PF01370"/>
    </source>
</evidence>
<sequence length="322" mass="36358">MAILVTGGAGFIGSYLVDYYLNLNKEVIAIDNLSTGKFDNISKHLNHPNFTFYQSDLLNFPDLIPILENCELVYNMAAIVGMFNVLEHPIATLRININLTEHLLTAISRLKHKPPIVIASSSEVYGSKLSGMKESDKLILETTYKTHANYPVSKLCNELAGLAYYKEKQVPVVIVRIFNTVGPRQSSRYGMVVPRFVKQALERKPITIFADGQQTRSFCDVRDMCHLLHQLAMTDKSVGEVVNVGSDKSISILNLANLVKDVTRSNSELIFQNYDEAYGKEYITIQNRKPNLKKLKSIIDYSLKWDLKETIKDIAHREQGTV</sequence>
<dbReference type="Proteomes" id="UP000182998">
    <property type="component" value="Unassembled WGS sequence"/>
</dbReference>
<dbReference type="EMBL" id="LN614830">
    <property type="protein sequence ID" value="CEG60391.1"/>
    <property type="molecule type" value="Genomic_DNA"/>
</dbReference>
<evidence type="ECO:0000313" key="8">
    <source>
        <dbReference type="Proteomes" id="UP000032414"/>
    </source>
</evidence>
<dbReference type="RefSeq" id="WP_045098812.1">
    <property type="nucleotide sequence ID" value="NZ_CP020614.1"/>
</dbReference>
<keyword evidence="4" id="KW-0456">Lyase</keyword>
<protein>
    <submittedName>
        <fullName evidence="6">Putative NAD-dependent epimerase/dehydratase</fullName>
    </submittedName>
    <submittedName>
        <fullName evidence="7">UDP-glucose 4-epimerase</fullName>
    </submittedName>
</protein>
<evidence type="ECO:0000256" key="4">
    <source>
        <dbReference type="ARBA" id="ARBA00023239"/>
    </source>
</evidence>
<keyword evidence="2" id="KW-0210">Decarboxylase</keyword>
<accession>A0A098GFX8</accession>